<dbReference type="Proteomes" id="UP001500212">
    <property type="component" value="Unassembled WGS sequence"/>
</dbReference>
<organism evidence="1 2">
    <name type="scientific">Actinoallomurus liliacearum</name>
    <dbReference type="NCBI Taxonomy" id="1080073"/>
    <lineage>
        <taxon>Bacteria</taxon>
        <taxon>Bacillati</taxon>
        <taxon>Actinomycetota</taxon>
        <taxon>Actinomycetes</taxon>
        <taxon>Streptosporangiales</taxon>
        <taxon>Thermomonosporaceae</taxon>
        <taxon>Actinoallomurus</taxon>
    </lineage>
</organism>
<dbReference type="EMBL" id="BAABHJ010000032">
    <property type="protein sequence ID" value="GAA4616448.1"/>
    <property type="molecule type" value="Genomic_DNA"/>
</dbReference>
<dbReference type="RefSeq" id="WP_345364752.1">
    <property type="nucleotide sequence ID" value="NZ_BAABHJ010000032.1"/>
</dbReference>
<name>A0ABP8TWK2_9ACTN</name>
<evidence type="ECO:0000313" key="1">
    <source>
        <dbReference type="EMBL" id="GAA4616448.1"/>
    </source>
</evidence>
<comment type="caution">
    <text evidence="1">The sequence shown here is derived from an EMBL/GenBank/DDBJ whole genome shotgun (WGS) entry which is preliminary data.</text>
</comment>
<proteinExistence type="predicted"/>
<gene>
    <name evidence="1" type="ORF">GCM10023195_73180</name>
</gene>
<keyword evidence="2" id="KW-1185">Reference proteome</keyword>
<evidence type="ECO:0000313" key="2">
    <source>
        <dbReference type="Proteomes" id="UP001500212"/>
    </source>
</evidence>
<accession>A0ABP8TWK2</accession>
<sequence>MPKFRRVVHRFVNRRTVQSLLLMESLEQWERLATPEERAQLLAKSDLGKAA</sequence>
<protein>
    <submittedName>
        <fullName evidence="1">Uncharacterized protein</fullName>
    </submittedName>
</protein>
<reference evidence="2" key="1">
    <citation type="journal article" date="2019" name="Int. J. Syst. Evol. Microbiol.">
        <title>The Global Catalogue of Microorganisms (GCM) 10K type strain sequencing project: providing services to taxonomists for standard genome sequencing and annotation.</title>
        <authorList>
            <consortium name="The Broad Institute Genomics Platform"/>
            <consortium name="The Broad Institute Genome Sequencing Center for Infectious Disease"/>
            <person name="Wu L."/>
            <person name="Ma J."/>
        </authorList>
    </citation>
    <scope>NUCLEOTIDE SEQUENCE [LARGE SCALE GENOMIC DNA]</scope>
    <source>
        <strain evidence="2">JCM 17938</strain>
    </source>
</reference>